<sequence>MKAYSLDLRQKILEIYKKEKISQRQLAKRFGVSKSFVQSLLRRYRKEGTVAKKPHGGGKPRLLTSTQVEQLRQLVTENKDATLEELCELLYQKIQVKVSRSTMGRILQQMNLKRKKKPSTPANTALETEIEILV</sequence>
<accession>A0A3S0Y7G3</accession>
<keyword evidence="3" id="KW-1185">Reference proteome</keyword>
<dbReference type="STRING" id="211165.GCA_000317285_05886"/>
<evidence type="ECO:0000313" key="2">
    <source>
        <dbReference type="EMBL" id="RUR86005.1"/>
    </source>
</evidence>
<feature type="domain" description="HTH cro/C1-type" evidence="1">
    <location>
        <begin position="12"/>
        <end position="46"/>
    </location>
</feature>
<dbReference type="EMBL" id="RSCJ01000002">
    <property type="protein sequence ID" value="RUR86005.1"/>
    <property type="molecule type" value="Genomic_DNA"/>
</dbReference>
<dbReference type="SUPFAM" id="SSF46689">
    <property type="entry name" value="Homeodomain-like"/>
    <property type="match status" value="1"/>
</dbReference>
<comment type="caution">
    <text evidence="2">The sequence shown here is derived from an EMBL/GenBank/DDBJ whole genome shotgun (WGS) entry which is preliminary data.</text>
</comment>
<name>A0A3S0Y7G3_CHLFR</name>
<dbReference type="Pfam" id="PF13565">
    <property type="entry name" value="HTH_32"/>
    <property type="match status" value="1"/>
</dbReference>
<dbReference type="RefSeq" id="WP_016877886.1">
    <property type="nucleotide sequence ID" value="NZ_AJLN01000135.1"/>
</dbReference>
<protein>
    <recommendedName>
        <fullName evidence="1">HTH cro/C1-type domain-containing protein</fullName>
    </recommendedName>
</protein>
<proteinExistence type="predicted"/>
<evidence type="ECO:0000259" key="1">
    <source>
        <dbReference type="PROSITE" id="PS50943"/>
    </source>
</evidence>
<dbReference type="Gene3D" id="1.10.10.10">
    <property type="entry name" value="Winged helix-like DNA-binding domain superfamily/Winged helix DNA-binding domain"/>
    <property type="match status" value="1"/>
</dbReference>
<dbReference type="AlphaFoldDB" id="A0A3S0Y7G3"/>
<dbReference type="PROSITE" id="PS50943">
    <property type="entry name" value="HTH_CROC1"/>
    <property type="match status" value="1"/>
</dbReference>
<reference evidence="2 3" key="1">
    <citation type="journal article" date="2019" name="Genome Biol. Evol.">
        <title>Day and night: Metabolic profiles and evolutionary relationships of six axenic non-marine cyanobacteria.</title>
        <authorList>
            <person name="Will S.E."/>
            <person name="Henke P."/>
            <person name="Boedeker C."/>
            <person name="Huang S."/>
            <person name="Brinkmann H."/>
            <person name="Rohde M."/>
            <person name="Jarek M."/>
            <person name="Friedl T."/>
            <person name="Seufert S."/>
            <person name="Schumacher M."/>
            <person name="Overmann J."/>
            <person name="Neumann-Schaal M."/>
            <person name="Petersen J."/>
        </authorList>
    </citation>
    <scope>NUCLEOTIDE SEQUENCE [LARGE SCALE GENOMIC DNA]</scope>
    <source>
        <strain evidence="2 3">PCC 6912</strain>
    </source>
</reference>
<dbReference type="InterPro" id="IPR036388">
    <property type="entry name" value="WH-like_DNA-bd_sf"/>
</dbReference>
<dbReference type="Proteomes" id="UP000268857">
    <property type="component" value="Unassembled WGS sequence"/>
</dbReference>
<dbReference type="InterPro" id="IPR001387">
    <property type="entry name" value="Cro/C1-type_HTH"/>
</dbReference>
<evidence type="ECO:0000313" key="3">
    <source>
        <dbReference type="Proteomes" id="UP000268857"/>
    </source>
</evidence>
<dbReference type="OrthoDB" id="5511915at2"/>
<organism evidence="2 3">
    <name type="scientific">Chlorogloeopsis fritschii PCC 6912</name>
    <dbReference type="NCBI Taxonomy" id="211165"/>
    <lineage>
        <taxon>Bacteria</taxon>
        <taxon>Bacillati</taxon>
        <taxon>Cyanobacteriota</taxon>
        <taxon>Cyanophyceae</taxon>
        <taxon>Nostocales</taxon>
        <taxon>Chlorogloeopsidaceae</taxon>
        <taxon>Chlorogloeopsis</taxon>
    </lineage>
</organism>
<gene>
    <name evidence="2" type="ORF">PCC6912_08300</name>
</gene>
<dbReference type="InterPro" id="IPR009057">
    <property type="entry name" value="Homeodomain-like_sf"/>
</dbReference>